<organism evidence="3 4">
    <name type="scientific">Micromonospora zingiberis</name>
    <dbReference type="NCBI Taxonomy" id="2053011"/>
    <lineage>
        <taxon>Bacteria</taxon>
        <taxon>Bacillati</taxon>
        <taxon>Actinomycetota</taxon>
        <taxon>Actinomycetes</taxon>
        <taxon>Micromonosporales</taxon>
        <taxon>Micromonosporaceae</taxon>
        <taxon>Micromonospora</taxon>
    </lineage>
</organism>
<name>A0A4R0G327_9ACTN</name>
<evidence type="ECO:0000259" key="2">
    <source>
        <dbReference type="Pfam" id="PF03795"/>
    </source>
</evidence>
<comment type="similarity">
    <text evidence="1">Belongs to the YciI family.</text>
</comment>
<dbReference type="InterPro" id="IPR011008">
    <property type="entry name" value="Dimeric_a/b-barrel"/>
</dbReference>
<dbReference type="SUPFAM" id="SSF54909">
    <property type="entry name" value="Dimeric alpha+beta barrel"/>
    <property type="match status" value="1"/>
</dbReference>
<evidence type="ECO:0000256" key="1">
    <source>
        <dbReference type="ARBA" id="ARBA00007689"/>
    </source>
</evidence>
<dbReference type="AlphaFoldDB" id="A0A4R0G327"/>
<dbReference type="Proteomes" id="UP000292274">
    <property type="component" value="Unassembled WGS sequence"/>
</dbReference>
<feature type="domain" description="YCII-related" evidence="2">
    <location>
        <begin position="1"/>
        <end position="115"/>
    </location>
</feature>
<dbReference type="Pfam" id="PF03795">
    <property type="entry name" value="YCII"/>
    <property type="match status" value="1"/>
</dbReference>
<dbReference type="InterPro" id="IPR005545">
    <property type="entry name" value="YCII"/>
</dbReference>
<dbReference type="Gene3D" id="3.30.70.1060">
    <property type="entry name" value="Dimeric alpha+beta barrel"/>
    <property type="match status" value="1"/>
</dbReference>
<gene>
    <name evidence="3" type="ORF">E0H26_26305</name>
</gene>
<comment type="caution">
    <text evidence="3">The sequence shown here is derived from an EMBL/GenBank/DDBJ whole genome shotgun (WGS) entry which is preliminary data.</text>
</comment>
<dbReference type="PANTHER" id="PTHR35174">
    <property type="entry name" value="BLL7171 PROTEIN-RELATED"/>
    <property type="match status" value="1"/>
</dbReference>
<dbReference type="OrthoDB" id="668782at2"/>
<proteinExistence type="inferred from homology"/>
<protein>
    <recommendedName>
        <fullName evidence="2">YCII-related domain-containing protein</fullName>
    </recommendedName>
</protein>
<sequence>MRFMLMHKLDDTKPELWNPDPAFIARMGTFMAEANQSGVLLAGEGLRPSSVDAGRITVTDGKKTVTDGPFAETKELVAGFALLQVRDKAEAMHWGQRFVDLFVESGAEVEVEIRRVAEWEDLVPPA</sequence>
<evidence type="ECO:0000313" key="3">
    <source>
        <dbReference type="EMBL" id="TCB91000.1"/>
    </source>
</evidence>
<keyword evidence="4" id="KW-1185">Reference proteome</keyword>
<accession>A0A4R0G327</accession>
<reference evidence="3 4" key="1">
    <citation type="submission" date="2019-02" db="EMBL/GenBank/DDBJ databases">
        <title>Jishengella sp. nov., isolated from a root of Zingiber montanum.</title>
        <authorList>
            <person name="Kuncharoen N."/>
            <person name="Kudo T."/>
            <person name="Masahiro Y."/>
            <person name="Ohkuma M."/>
            <person name="Tanasupawat S."/>
        </authorList>
    </citation>
    <scope>NUCLEOTIDE SEQUENCE [LARGE SCALE GENOMIC DNA]</scope>
    <source>
        <strain evidence="3 4">PLAI 1-1</strain>
    </source>
</reference>
<dbReference type="EMBL" id="SJJR01000026">
    <property type="protein sequence ID" value="TCB91000.1"/>
    <property type="molecule type" value="Genomic_DNA"/>
</dbReference>
<evidence type="ECO:0000313" key="4">
    <source>
        <dbReference type="Proteomes" id="UP000292274"/>
    </source>
</evidence>